<geneLocation type="plasmid" evidence="2 3">
    <name>pTi6.2</name>
</geneLocation>
<keyword evidence="3" id="KW-1185">Reference proteome</keyword>
<reference evidence="2" key="2">
    <citation type="journal article" date="2023" name="MicrobiologyOpen">
        <title>Genomics of the tumorigenes clade of the family Rhizobiaceae and description of Rhizobium rhododendri sp. nov.</title>
        <authorList>
            <person name="Kuzmanovic N."/>
            <person name="diCenzo G.C."/>
            <person name="Bunk B."/>
            <person name="Sproeer C."/>
            <person name="Fruehling A."/>
            <person name="Neumann-Schaal M."/>
            <person name="Overmann J."/>
            <person name="Smalla K."/>
        </authorList>
    </citation>
    <scope>NUCLEOTIDE SEQUENCE</scope>
    <source>
        <strain evidence="2">Rho-6.2</strain>
        <plasmid evidence="2">pTi6.2</plasmid>
    </source>
</reference>
<evidence type="ECO:0000256" key="1">
    <source>
        <dbReference type="SAM" id="SignalP"/>
    </source>
</evidence>
<accession>A0ABY8IRW9</accession>
<keyword evidence="2" id="KW-0614">Plasmid</keyword>
<feature type="chain" id="PRO_5045858994" description="Histidine kinase" evidence="1">
    <location>
        <begin position="19"/>
        <end position="125"/>
    </location>
</feature>
<dbReference type="EMBL" id="CP117269">
    <property type="protein sequence ID" value="WFS26334.1"/>
    <property type="molecule type" value="Genomic_DNA"/>
</dbReference>
<evidence type="ECO:0000313" key="2">
    <source>
        <dbReference type="EMBL" id="WFS26334.1"/>
    </source>
</evidence>
<name>A0ABY8IRW9_9HYPH</name>
<keyword evidence="1" id="KW-0732">Signal</keyword>
<dbReference type="Proteomes" id="UP000318939">
    <property type="component" value="Plasmid pTi6.2"/>
</dbReference>
<proteinExistence type="predicted"/>
<feature type="signal peptide" evidence="1">
    <location>
        <begin position="1"/>
        <end position="18"/>
    </location>
</feature>
<reference evidence="2" key="1">
    <citation type="journal article" date="2019" name="Phytopathology">
        <title>A Novel Group of Rhizobium tumorigenes-Like Agrobacteria Associated with Crown Gall Disease of Rhododendron and Blueberry.</title>
        <authorList>
            <person name="Kuzmanovic N."/>
            <person name="Behrens P."/>
            <person name="Idczak E."/>
            <person name="Wagner S."/>
            <person name="Gotz M."/>
            <person name="Sproer C."/>
            <person name="Bunk B."/>
            <person name="Overmann J."/>
            <person name="Smalla K."/>
        </authorList>
    </citation>
    <scope>NUCLEOTIDE SEQUENCE</scope>
    <source>
        <strain evidence="2">Rho-6.2</strain>
    </source>
</reference>
<sequence>MKKLMLILSILVPPALMATSLLVPAFAATQSGLGDLSAFESIAADTLRLVKAGDLGGAKNRITDFETAWDATEPKLYAADKQRWGVIDDAADGAISSLRKGKPDVHNVESALFKLMNTLGTSASK</sequence>
<evidence type="ECO:0008006" key="4">
    <source>
        <dbReference type="Google" id="ProtNLM"/>
    </source>
</evidence>
<gene>
    <name evidence="2" type="ORF">PR018_25250</name>
</gene>
<evidence type="ECO:0000313" key="3">
    <source>
        <dbReference type="Proteomes" id="UP000318939"/>
    </source>
</evidence>
<protein>
    <recommendedName>
        <fullName evidence="4">Histidine kinase</fullName>
    </recommendedName>
</protein>
<dbReference type="RefSeq" id="WP_202617220.1">
    <property type="nucleotide sequence ID" value="NZ_CP117269.1"/>
</dbReference>
<organism evidence="2 3">
    <name type="scientific">Rhizobium rhododendri</name>
    <dbReference type="NCBI Taxonomy" id="2506430"/>
    <lineage>
        <taxon>Bacteria</taxon>
        <taxon>Pseudomonadati</taxon>
        <taxon>Pseudomonadota</taxon>
        <taxon>Alphaproteobacteria</taxon>
        <taxon>Hyphomicrobiales</taxon>
        <taxon>Rhizobiaceae</taxon>
        <taxon>Rhizobium/Agrobacterium group</taxon>
        <taxon>Rhizobium</taxon>
    </lineage>
</organism>